<evidence type="ECO:0000256" key="6">
    <source>
        <dbReference type="HAMAP-Rule" id="MF_00222"/>
    </source>
</evidence>
<dbReference type="GO" id="GO:0009073">
    <property type="term" value="P:aromatic amino acid family biosynthetic process"/>
    <property type="evidence" value="ECO:0007669"/>
    <property type="project" value="UniProtKB-KW"/>
</dbReference>
<evidence type="ECO:0000256" key="5">
    <source>
        <dbReference type="ARBA" id="ARBA00023141"/>
    </source>
</evidence>
<comment type="similarity">
    <text evidence="6">Belongs to the shikimate dehydrogenase family.</text>
</comment>
<feature type="binding site" evidence="6">
    <location>
        <position position="447"/>
    </location>
    <ligand>
        <name>shikimate</name>
        <dbReference type="ChEBI" id="CHEBI:36208"/>
    </ligand>
</feature>
<keyword evidence="4 6" id="KW-0560">Oxidoreductase</keyword>
<accession>A0A8J8PG22</accession>
<evidence type="ECO:0000259" key="9">
    <source>
        <dbReference type="Pfam" id="PF18317"/>
    </source>
</evidence>
<evidence type="ECO:0000256" key="1">
    <source>
        <dbReference type="ARBA" id="ARBA00012962"/>
    </source>
</evidence>
<evidence type="ECO:0000256" key="2">
    <source>
        <dbReference type="ARBA" id="ARBA00022605"/>
    </source>
</evidence>
<feature type="binding site" evidence="6">
    <location>
        <position position="271"/>
    </location>
    <ligand>
        <name>shikimate</name>
        <dbReference type="ChEBI" id="CHEBI:36208"/>
    </ligand>
</feature>
<dbReference type="GO" id="GO:0019632">
    <property type="term" value="P:shikimate metabolic process"/>
    <property type="evidence" value="ECO:0007669"/>
    <property type="project" value="InterPro"/>
</dbReference>
<dbReference type="UniPathway" id="UPA00053">
    <property type="reaction ID" value="UER00087"/>
</dbReference>
<feature type="binding site" evidence="6">
    <location>
        <begin position="358"/>
        <end position="363"/>
    </location>
    <ligand>
        <name>NADP(+)</name>
        <dbReference type="ChEBI" id="CHEBI:58349"/>
    </ligand>
</feature>
<feature type="domain" description="SDH C-terminal" evidence="9">
    <location>
        <begin position="440"/>
        <end position="468"/>
    </location>
</feature>
<comment type="catalytic activity">
    <reaction evidence="6">
        <text>shikimate + NADP(+) = 3-dehydroshikimate + NADPH + H(+)</text>
        <dbReference type="Rhea" id="RHEA:17737"/>
        <dbReference type="ChEBI" id="CHEBI:15378"/>
        <dbReference type="ChEBI" id="CHEBI:16630"/>
        <dbReference type="ChEBI" id="CHEBI:36208"/>
        <dbReference type="ChEBI" id="CHEBI:57783"/>
        <dbReference type="ChEBI" id="CHEBI:58349"/>
        <dbReference type="EC" id="1.1.1.25"/>
    </reaction>
</comment>
<feature type="binding site" evidence="6">
    <location>
        <position position="296"/>
    </location>
    <ligand>
        <name>shikimate</name>
        <dbReference type="ChEBI" id="CHEBI:36208"/>
    </ligand>
</feature>
<dbReference type="InterPro" id="IPR022893">
    <property type="entry name" value="Shikimate_DH_fam"/>
</dbReference>
<dbReference type="EMBL" id="LVVT01000014">
    <property type="protein sequence ID" value="TQS82882.1"/>
    <property type="molecule type" value="Genomic_DNA"/>
</dbReference>
<dbReference type="CDD" id="cd00502">
    <property type="entry name" value="DHQase_I"/>
    <property type="match status" value="1"/>
</dbReference>
<evidence type="ECO:0000256" key="4">
    <source>
        <dbReference type="ARBA" id="ARBA00023002"/>
    </source>
</evidence>
<dbReference type="Gene3D" id="3.40.50.10860">
    <property type="entry name" value="Leucine Dehydrogenase, chain A, domain 1"/>
    <property type="match status" value="1"/>
</dbReference>
<dbReference type="GO" id="GO:0009423">
    <property type="term" value="P:chorismate biosynthetic process"/>
    <property type="evidence" value="ECO:0007669"/>
    <property type="project" value="UniProtKB-UniRule"/>
</dbReference>
<dbReference type="InterPro" id="IPR011342">
    <property type="entry name" value="Shikimate_DH"/>
</dbReference>
<dbReference type="PANTHER" id="PTHR21089:SF1">
    <property type="entry name" value="BIFUNCTIONAL 3-DEHYDROQUINATE DEHYDRATASE_SHIKIMATE DEHYDROGENASE, CHLOROPLASTIC"/>
    <property type="match status" value="1"/>
</dbReference>
<dbReference type="NCBIfam" id="TIGR00507">
    <property type="entry name" value="aroE"/>
    <property type="match status" value="1"/>
</dbReference>
<feature type="binding site" evidence="6">
    <location>
        <position position="440"/>
    </location>
    <ligand>
        <name>NADP(+)</name>
        <dbReference type="ChEBI" id="CHEBI:58349"/>
    </ligand>
</feature>
<name>A0A8J8PG22_9ARCH</name>
<dbReference type="Pfam" id="PF01487">
    <property type="entry name" value="DHquinase_I"/>
    <property type="match status" value="1"/>
</dbReference>
<sequence length="473" mass="52437">MICAAISEQSAEDAVNVGIDSASIGADLVEVRFDSIQEIPQDLSVFQKIPVPKIATFRTLSQGGKCNFDEERLDFFRECSKYFEYIDIEYDSKLSDMQFDNCKKIVSYHDFLKTPPAEIIEKIITNLQKKACIAKAAFYVRSVTDLYEIITASQHLTGSYILIGMGELGELTRICYDTLGSEITYASPCIGKETAAGQIDVKSLKKLGKGCCLTGIIGNPVSHSRSPDMHNAAFRSLGINGHYFRFRCEEDELEKIVQIIRVLGMKGMNVTIPYKQKIMEYIDEVDKTAEDAGAVNCIMNEGNQLKGMNTDIAGFRESFKAAGVCVRDKNSLIIGAGGAARACAAFLSEEHSEIRITNRTKEKAEKLAKEFNGTVVDSADTDSDIIINCTPIGMEGFEKESIFQECLFNKNQTVMDAVPVPEITKFLEKAKECGAHIISGREMLIYQAMDAFETWTGLKPDYSVMSKAYGETR</sequence>
<keyword evidence="2 6" id="KW-0028">Amino-acid biosynthesis</keyword>
<dbReference type="InterPro" id="IPR006151">
    <property type="entry name" value="Shikm_DH/Glu-tRNA_Rdtase"/>
</dbReference>
<dbReference type="Gene3D" id="3.40.50.720">
    <property type="entry name" value="NAD(P)-binding Rossmann-like Domain"/>
    <property type="match status" value="1"/>
</dbReference>
<dbReference type="GO" id="GO:0004764">
    <property type="term" value="F:shikimate 3-dehydrogenase (NADP+) activity"/>
    <property type="evidence" value="ECO:0007669"/>
    <property type="project" value="UniProtKB-UniRule"/>
</dbReference>
<dbReference type="GO" id="GO:0005829">
    <property type="term" value="C:cytosol"/>
    <property type="evidence" value="ECO:0007669"/>
    <property type="project" value="TreeGrafter"/>
</dbReference>
<reference evidence="10" key="1">
    <citation type="submission" date="2016-03" db="EMBL/GenBank/DDBJ databases">
        <authorList>
            <person name="Borrel G."/>
            <person name="Mccann A."/>
            <person name="O'Toole P.W."/>
        </authorList>
    </citation>
    <scope>NUCLEOTIDE SEQUENCE</scope>
    <source>
        <strain evidence="10">183</strain>
    </source>
</reference>
<evidence type="ECO:0000259" key="7">
    <source>
        <dbReference type="Pfam" id="PF01488"/>
    </source>
</evidence>
<evidence type="ECO:0000256" key="3">
    <source>
        <dbReference type="ARBA" id="ARBA00022857"/>
    </source>
</evidence>
<dbReference type="NCBIfam" id="NF001319">
    <property type="entry name" value="PRK00258.3-3"/>
    <property type="match status" value="1"/>
</dbReference>
<comment type="caution">
    <text evidence="10">The sequence shown here is derived from an EMBL/GenBank/DDBJ whole genome shotgun (WGS) entry which is preliminary data.</text>
</comment>
<comment type="caution">
    <text evidence="6">Lacks conserved residue(s) required for the propagation of feature annotation.</text>
</comment>
<feature type="domain" description="Shikimate dehydrogenase substrate binding N-terminal" evidence="8">
    <location>
        <begin position="216"/>
        <end position="298"/>
    </location>
</feature>
<dbReference type="PANTHER" id="PTHR21089">
    <property type="entry name" value="SHIKIMATE DEHYDROGENASE"/>
    <property type="match status" value="1"/>
</dbReference>
<dbReference type="Pfam" id="PF18317">
    <property type="entry name" value="SDH_C"/>
    <property type="match status" value="1"/>
</dbReference>
<comment type="pathway">
    <text evidence="6">Metabolic intermediate biosynthesis; chorismate biosynthesis; chorismate from D-erythrose 4-phosphate and phosphoenolpyruvate: step 4/7.</text>
</comment>
<feature type="binding site" evidence="6">
    <location>
        <begin position="224"/>
        <end position="226"/>
    </location>
    <ligand>
        <name>shikimate</name>
        <dbReference type="ChEBI" id="CHEBI:36208"/>
    </ligand>
</feature>
<protein>
    <recommendedName>
        <fullName evidence="1 6">Shikimate dehydrogenase (NADP(+))</fullName>
        <shortName evidence="6">SDH</shortName>
        <ecNumber evidence="1 6">1.1.1.25</ecNumber>
    </recommendedName>
</protein>
<proteinExistence type="inferred from homology"/>
<comment type="subunit">
    <text evidence="6">Homodimer.</text>
</comment>
<organism evidence="10 11">
    <name type="scientific">Candidatus Methanomassiliicoccus intestinalis</name>
    <dbReference type="NCBI Taxonomy" id="1406512"/>
    <lineage>
        <taxon>Archaea</taxon>
        <taxon>Methanobacteriati</taxon>
        <taxon>Thermoplasmatota</taxon>
        <taxon>Thermoplasmata</taxon>
        <taxon>Methanomassiliicoccales</taxon>
        <taxon>Methanomassiliicoccaceae</taxon>
        <taxon>Methanomassiliicoccus</taxon>
    </lineage>
</organism>
<dbReference type="Gene3D" id="3.20.20.70">
    <property type="entry name" value="Aldolase class I"/>
    <property type="match status" value="1"/>
</dbReference>
<dbReference type="InterPro" id="IPR001381">
    <property type="entry name" value="DHquinase_I"/>
</dbReference>
<keyword evidence="3 6" id="KW-0521">NADP</keyword>
<feature type="binding site" evidence="6">
    <location>
        <begin position="335"/>
        <end position="339"/>
    </location>
    <ligand>
        <name>NADP(+)</name>
        <dbReference type="ChEBI" id="CHEBI:58349"/>
    </ligand>
</feature>
<feature type="binding site" evidence="6">
    <location>
        <position position="417"/>
    </location>
    <ligand>
        <name>NADP(+)</name>
        <dbReference type="ChEBI" id="CHEBI:58349"/>
    </ligand>
</feature>
<evidence type="ECO:0000313" key="10">
    <source>
        <dbReference type="EMBL" id="TQS82882.1"/>
    </source>
</evidence>
<dbReference type="SUPFAM" id="SSF51569">
    <property type="entry name" value="Aldolase"/>
    <property type="match status" value="1"/>
</dbReference>
<feature type="domain" description="Quinate/shikimate 5-dehydrogenase/glutamyl-tRNA reductase" evidence="7">
    <location>
        <begin position="326"/>
        <end position="391"/>
    </location>
</feature>
<dbReference type="InterPro" id="IPR041121">
    <property type="entry name" value="SDH_C"/>
</dbReference>
<dbReference type="GO" id="GO:0003855">
    <property type="term" value="F:3-dehydroquinate dehydratase activity"/>
    <property type="evidence" value="ECO:0007669"/>
    <property type="project" value="InterPro"/>
</dbReference>
<evidence type="ECO:0000259" key="8">
    <source>
        <dbReference type="Pfam" id="PF08501"/>
    </source>
</evidence>
<dbReference type="Pfam" id="PF08501">
    <property type="entry name" value="Shikimate_dh_N"/>
    <property type="match status" value="1"/>
</dbReference>
<dbReference type="CDD" id="cd01065">
    <property type="entry name" value="NAD_bind_Shikimate_DH"/>
    <property type="match status" value="1"/>
</dbReference>
<evidence type="ECO:0000313" key="11">
    <source>
        <dbReference type="Proteomes" id="UP000752814"/>
    </source>
</evidence>
<dbReference type="InterPro" id="IPR013785">
    <property type="entry name" value="Aldolase_TIM"/>
</dbReference>
<dbReference type="SUPFAM" id="SSF53223">
    <property type="entry name" value="Aminoacid dehydrogenase-like, N-terminal domain"/>
    <property type="match status" value="1"/>
</dbReference>
<dbReference type="GO" id="GO:0008652">
    <property type="term" value="P:amino acid biosynthetic process"/>
    <property type="evidence" value="ECO:0007669"/>
    <property type="project" value="UniProtKB-KW"/>
</dbReference>
<keyword evidence="5 6" id="KW-0057">Aromatic amino acid biosynthesis</keyword>
<dbReference type="InterPro" id="IPR046346">
    <property type="entry name" value="Aminoacid_DH-like_N_sf"/>
</dbReference>
<dbReference type="AlphaFoldDB" id="A0A8J8PG22"/>
<gene>
    <name evidence="6" type="primary">aroE</name>
    <name evidence="10" type="ORF">A3207_02760</name>
</gene>
<dbReference type="SUPFAM" id="SSF51735">
    <property type="entry name" value="NAD(P)-binding Rossmann-fold domains"/>
    <property type="match status" value="1"/>
</dbReference>
<dbReference type="RefSeq" id="WP_400203906.1">
    <property type="nucleotide sequence ID" value="NZ_CAYAYE010000014.1"/>
</dbReference>
<comment type="function">
    <text evidence="6">Involved in the biosynthesis of the chorismate, which leads to the biosynthesis of aromatic amino acids. Catalyzes the reversible NADPH linked reduction of 3-dehydroshikimate (DHSA) to yield shikimate (SA).</text>
</comment>
<feature type="binding site" evidence="6">
    <location>
        <position position="311"/>
    </location>
    <ligand>
        <name>shikimate</name>
        <dbReference type="ChEBI" id="CHEBI:36208"/>
    </ligand>
</feature>
<feature type="active site" description="Proton acceptor" evidence="6">
    <location>
        <position position="275"/>
    </location>
</feature>
<dbReference type="Pfam" id="PF01488">
    <property type="entry name" value="Shikimate_DH"/>
    <property type="match status" value="1"/>
</dbReference>
<dbReference type="GO" id="GO:0050661">
    <property type="term" value="F:NADP binding"/>
    <property type="evidence" value="ECO:0007669"/>
    <property type="project" value="InterPro"/>
</dbReference>
<dbReference type="InterPro" id="IPR036291">
    <property type="entry name" value="NAD(P)-bd_dom_sf"/>
</dbReference>
<dbReference type="HAMAP" id="MF_00222">
    <property type="entry name" value="Shikimate_DH_AroE"/>
    <property type="match status" value="1"/>
</dbReference>
<dbReference type="InterPro" id="IPR013708">
    <property type="entry name" value="Shikimate_DH-bd_N"/>
</dbReference>
<dbReference type="EC" id="1.1.1.25" evidence="1 6"/>
<dbReference type="Proteomes" id="UP000752814">
    <property type="component" value="Unassembled WGS sequence"/>
</dbReference>